<evidence type="ECO:0000313" key="2">
    <source>
        <dbReference type="EMBL" id="GBM14585.1"/>
    </source>
</evidence>
<gene>
    <name evidence="2" type="ORF">AVEN_34993_1</name>
</gene>
<feature type="region of interest" description="Disordered" evidence="1">
    <location>
        <begin position="34"/>
        <end position="59"/>
    </location>
</feature>
<name>A0A4Y2DGA7_ARAVE</name>
<sequence>MKTHLNPWIGHLILTNQNSMNILILTPSEIGKSVLGSPQASSSHHVSPAHDDSPDVEDDARDKLAAVRGFFDSFSEN</sequence>
<proteinExistence type="predicted"/>
<protein>
    <submittedName>
        <fullName evidence="2">Uncharacterized protein</fullName>
    </submittedName>
</protein>
<accession>A0A4Y2DGA7</accession>
<feature type="compositionally biased region" description="Polar residues" evidence="1">
    <location>
        <begin position="36"/>
        <end position="45"/>
    </location>
</feature>
<evidence type="ECO:0000256" key="1">
    <source>
        <dbReference type="SAM" id="MobiDB-lite"/>
    </source>
</evidence>
<organism evidence="2 3">
    <name type="scientific">Araneus ventricosus</name>
    <name type="common">Orbweaver spider</name>
    <name type="synonym">Epeira ventricosa</name>
    <dbReference type="NCBI Taxonomy" id="182803"/>
    <lineage>
        <taxon>Eukaryota</taxon>
        <taxon>Metazoa</taxon>
        <taxon>Ecdysozoa</taxon>
        <taxon>Arthropoda</taxon>
        <taxon>Chelicerata</taxon>
        <taxon>Arachnida</taxon>
        <taxon>Araneae</taxon>
        <taxon>Araneomorphae</taxon>
        <taxon>Entelegynae</taxon>
        <taxon>Araneoidea</taxon>
        <taxon>Araneidae</taxon>
        <taxon>Araneus</taxon>
    </lineage>
</organism>
<evidence type="ECO:0000313" key="3">
    <source>
        <dbReference type="Proteomes" id="UP000499080"/>
    </source>
</evidence>
<dbReference type="AlphaFoldDB" id="A0A4Y2DGA7"/>
<comment type="caution">
    <text evidence="2">The sequence shown here is derived from an EMBL/GenBank/DDBJ whole genome shotgun (WGS) entry which is preliminary data.</text>
</comment>
<keyword evidence="3" id="KW-1185">Reference proteome</keyword>
<dbReference type="EMBL" id="BGPR01000345">
    <property type="protein sequence ID" value="GBM14585.1"/>
    <property type="molecule type" value="Genomic_DNA"/>
</dbReference>
<reference evidence="2 3" key="1">
    <citation type="journal article" date="2019" name="Sci. Rep.">
        <title>Orb-weaving spider Araneus ventricosus genome elucidates the spidroin gene catalogue.</title>
        <authorList>
            <person name="Kono N."/>
            <person name="Nakamura H."/>
            <person name="Ohtoshi R."/>
            <person name="Moran D.A.P."/>
            <person name="Shinohara A."/>
            <person name="Yoshida Y."/>
            <person name="Fujiwara M."/>
            <person name="Mori M."/>
            <person name="Tomita M."/>
            <person name="Arakawa K."/>
        </authorList>
    </citation>
    <scope>NUCLEOTIDE SEQUENCE [LARGE SCALE GENOMIC DNA]</scope>
</reference>
<dbReference type="Proteomes" id="UP000499080">
    <property type="component" value="Unassembled WGS sequence"/>
</dbReference>